<dbReference type="Proteomes" id="UP000275571">
    <property type="component" value="Plasmid lp27"/>
</dbReference>
<keyword evidence="2" id="KW-1185">Reference proteome</keyword>
<dbReference type="RefSeq" id="WP_120105042.1">
    <property type="nucleotide sequence ID" value="NZ_CP028891.1"/>
</dbReference>
<accession>A0A386PPT4</accession>
<organism evidence="1 2">
    <name type="scientific">Borrelia turcica IST7</name>
    <dbReference type="NCBI Taxonomy" id="1104446"/>
    <lineage>
        <taxon>Bacteria</taxon>
        <taxon>Pseudomonadati</taxon>
        <taxon>Spirochaetota</taxon>
        <taxon>Spirochaetia</taxon>
        <taxon>Spirochaetales</taxon>
        <taxon>Borreliaceae</taxon>
        <taxon>Borrelia</taxon>
    </lineage>
</organism>
<evidence type="ECO:0000313" key="1">
    <source>
        <dbReference type="EMBL" id="AYE37122.1"/>
    </source>
</evidence>
<dbReference type="EMBL" id="CP028891">
    <property type="protein sequence ID" value="AYE37122.1"/>
    <property type="molecule type" value="Genomic_DNA"/>
</dbReference>
<protein>
    <submittedName>
        <fullName evidence="1">Uncharacterized protein</fullName>
    </submittedName>
</protein>
<name>A0A386PPT4_9SPIR</name>
<evidence type="ECO:0000313" key="2">
    <source>
        <dbReference type="Proteomes" id="UP000275571"/>
    </source>
</evidence>
<geneLocation type="plasmid" evidence="1 2">
    <name>lp27</name>
</geneLocation>
<dbReference type="KEGG" id="btur:DB313_06355"/>
<reference evidence="1 2" key="1">
    <citation type="journal article" date="2018" name="Infect. Genet. Evol.">
        <title>Genome-wide analysis of Borrelia turcica and 'Candidatus Borrelia tachyglossi' shows relapsing fever-like genomes with unique genomic links to Lyme disease Borrelia.</title>
        <authorList>
            <person name="Gofton A.W."/>
            <person name="Margos G."/>
            <person name="Fingerle V."/>
            <person name="Hepner S."/>
            <person name="Loh S.M."/>
            <person name="Ryan U."/>
            <person name="Irwin P."/>
            <person name="Oskam C.L."/>
        </authorList>
    </citation>
    <scope>NUCLEOTIDE SEQUENCE [LARGE SCALE GENOMIC DNA]</scope>
    <source>
        <strain evidence="1 2">IST7</strain>
        <plasmid evidence="1">lp27</plasmid>
    </source>
</reference>
<keyword evidence="1" id="KW-0614">Plasmid</keyword>
<dbReference type="AlphaFoldDB" id="A0A386PPT4"/>
<gene>
    <name evidence="1" type="ORF">DB313_06355</name>
</gene>
<proteinExistence type="predicted"/>
<sequence length="118" mass="13949">MDLRIVTRAEIIARMEQRRDDFSKSLFVKGKKRVGCFEFRKALARFYPKDSDFDAHFYLNGYINHFFTGKLDLKGEKIISMNDYIFVVKEEFSIDTFISSMLVLVELHLLFALYKGDE</sequence>